<protein>
    <submittedName>
        <fullName evidence="2">Uncharacterized protein</fullName>
    </submittedName>
</protein>
<evidence type="ECO:0000256" key="1">
    <source>
        <dbReference type="SAM" id="MobiDB-lite"/>
    </source>
</evidence>
<dbReference type="AlphaFoldDB" id="X0VW17"/>
<comment type="caution">
    <text evidence="2">The sequence shown here is derived from an EMBL/GenBank/DDBJ whole genome shotgun (WGS) entry which is preliminary data.</text>
</comment>
<feature type="region of interest" description="Disordered" evidence="1">
    <location>
        <begin position="197"/>
        <end position="226"/>
    </location>
</feature>
<feature type="compositionally biased region" description="Basic and acidic residues" evidence="1">
    <location>
        <begin position="217"/>
        <end position="226"/>
    </location>
</feature>
<evidence type="ECO:0000313" key="2">
    <source>
        <dbReference type="EMBL" id="GAG22604.1"/>
    </source>
</evidence>
<name>X0VW17_9ZZZZ</name>
<accession>X0VW17</accession>
<sequence>QDKTAEFAADLQRLKAEVISKHFDPATIAMRSNIMATPDKQFAGQAIQLIQSEFAQYRISIQSEAMAMADYASMQSERSSYMTGLSAFLTASAPMVQNAPESLPFLLEMLKWGMSGFRGANQIEGILDQAIEQAKTAMEQQQGQPQEKDPGVQKEQLKLQQNQQKAQAKMQEIQAKSQADMQKVWSEAQARMKELMAETQAAGTQEMQQSSAAVMEEEAKSQIKREEAEVIEMTKARFKA</sequence>
<feature type="region of interest" description="Disordered" evidence="1">
    <location>
        <begin position="136"/>
        <end position="161"/>
    </location>
</feature>
<feature type="non-terminal residue" evidence="2">
    <location>
        <position position="1"/>
    </location>
</feature>
<gene>
    <name evidence="2" type="ORF">S01H1_58819</name>
</gene>
<feature type="compositionally biased region" description="Polar residues" evidence="1">
    <location>
        <begin position="201"/>
        <end position="212"/>
    </location>
</feature>
<feature type="compositionally biased region" description="Basic and acidic residues" evidence="1">
    <location>
        <begin position="146"/>
        <end position="157"/>
    </location>
</feature>
<organism evidence="2">
    <name type="scientific">marine sediment metagenome</name>
    <dbReference type="NCBI Taxonomy" id="412755"/>
    <lineage>
        <taxon>unclassified sequences</taxon>
        <taxon>metagenomes</taxon>
        <taxon>ecological metagenomes</taxon>
    </lineage>
</organism>
<dbReference type="EMBL" id="BARS01038438">
    <property type="protein sequence ID" value="GAG22604.1"/>
    <property type="molecule type" value="Genomic_DNA"/>
</dbReference>
<proteinExistence type="predicted"/>
<reference evidence="2" key="1">
    <citation type="journal article" date="2014" name="Front. Microbiol.">
        <title>High frequency of phylogenetically diverse reductive dehalogenase-homologous genes in deep subseafloor sedimentary metagenomes.</title>
        <authorList>
            <person name="Kawai M."/>
            <person name="Futagami T."/>
            <person name="Toyoda A."/>
            <person name="Takaki Y."/>
            <person name="Nishi S."/>
            <person name="Hori S."/>
            <person name="Arai W."/>
            <person name="Tsubouchi T."/>
            <person name="Morono Y."/>
            <person name="Uchiyama I."/>
            <person name="Ito T."/>
            <person name="Fujiyama A."/>
            <person name="Inagaki F."/>
            <person name="Takami H."/>
        </authorList>
    </citation>
    <scope>NUCLEOTIDE SEQUENCE</scope>
    <source>
        <strain evidence="2">Expedition CK06-06</strain>
    </source>
</reference>